<name>A0A6F8ZEC4_9FIRM</name>
<accession>A0A6F8ZEC4</accession>
<evidence type="ECO:0000313" key="2">
    <source>
        <dbReference type="Proteomes" id="UP000503399"/>
    </source>
</evidence>
<gene>
    <name evidence="1" type="ORF">R50_0306</name>
</gene>
<sequence length="181" mass="18491">MATDQVTPGPYPGGVPTPTEVDCIWVDKVFGSCQKDVTVNATTPAPSLTCTSLVSVSCGTPVCTFLNAVPGSNSVNTLSWLLNVPIGFTCNDGTTGSVTATAQVVASLYNPPGTTPECLPFSVNCAATVVAGTVYATATVCLELKTVARVQLLVPTYGYCVEPPCQVAAVCPSPFPPQQGG</sequence>
<keyword evidence="2" id="KW-1185">Reference proteome</keyword>
<dbReference type="Proteomes" id="UP000503399">
    <property type="component" value="Chromosome"/>
</dbReference>
<evidence type="ECO:0000313" key="1">
    <source>
        <dbReference type="EMBL" id="CAB1127812.1"/>
    </source>
</evidence>
<dbReference type="KEGG" id="hfv:R50_0306"/>
<dbReference type="EMBL" id="LR778114">
    <property type="protein sequence ID" value="CAB1127812.1"/>
    <property type="molecule type" value="Genomic_DNA"/>
</dbReference>
<organism evidence="1 2">
    <name type="scientific">Candidatus Hydrogenisulfobacillus filiaventi</name>
    <dbReference type="NCBI Taxonomy" id="2707344"/>
    <lineage>
        <taxon>Bacteria</taxon>
        <taxon>Bacillati</taxon>
        <taxon>Bacillota</taxon>
        <taxon>Clostridia</taxon>
        <taxon>Eubacteriales</taxon>
        <taxon>Clostridiales Family XVII. Incertae Sedis</taxon>
        <taxon>Candidatus Hydrogenisulfobacillus</taxon>
    </lineage>
</organism>
<dbReference type="AlphaFoldDB" id="A0A6F8ZEC4"/>
<proteinExistence type="predicted"/>
<protein>
    <submittedName>
        <fullName evidence="1">Uncharacterized protein</fullName>
    </submittedName>
</protein>
<reference evidence="1 2" key="1">
    <citation type="submission" date="2020-02" db="EMBL/GenBank/DDBJ databases">
        <authorList>
            <person name="Hogendoorn C."/>
        </authorList>
    </citation>
    <scope>NUCLEOTIDE SEQUENCE [LARGE SCALE GENOMIC DNA]</scope>
    <source>
        <strain evidence="1">R501</strain>
    </source>
</reference>